<dbReference type="GO" id="GO:0005886">
    <property type="term" value="C:plasma membrane"/>
    <property type="evidence" value="ECO:0007669"/>
    <property type="project" value="UniProtKB-SubCell"/>
</dbReference>
<evidence type="ECO:0000259" key="11">
    <source>
        <dbReference type="PROSITE" id="PS50262"/>
    </source>
</evidence>
<evidence type="ECO:0000256" key="4">
    <source>
        <dbReference type="ARBA" id="ARBA00022989"/>
    </source>
</evidence>
<keyword evidence="2" id="KW-1003">Cell membrane</keyword>
<feature type="transmembrane region" description="Helical" evidence="10">
    <location>
        <begin position="214"/>
        <end position="237"/>
    </location>
</feature>
<evidence type="ECO:0000256" key="10">
    <source>
        <dbReference type="SAM" id="Phobius"/>
    </source>
</evidence>
<dbReference type="InterPro" id="IPR000276">
    <property type="entry name" value="GPCR_Rhodpsn"/>
</dbReference>
<feature type="transmembrane region" description="Helical" evidence="10">
    <location>
        <begin position="86"/>
        <end position="109"/>
    </location>
</feature>
<keyword evidence="8" id="KW-0325">Glycoprotein</keyword>
<feature type="transmembrane region" description="Helical" evidence="10">
    <location>
        <begin position="15"/>
        <end position="35"/>
    </location>
</feature>
<dbReference type="PANTHER" id="PTHR24232">
    <property type="entry name" value="G-PROTEIN COUPLED RECEPTOR"/>
    <property type="match status" value="1"/>
</dbReference>
<protein>
    <recommendedName>
        <fullName evidence="11">G-protein coupled receptors family 1 profile domain-containing protein</fullName>
    </recommendedName>
</protein>
<evidence type="ECO:0000256" key="7">
    <source>
        <dbReference type="ARBA" id="ARBA00023170"/>
    </source>
</evidence>
<keyword evidence="4 10" id="KW-1133">Transmembrane helix</keyword>
<reference evidence="12" key="1">
    <citation type="submission" date="2020-08" db="EMBL/GenBank/DDBJ databases">
        <title>Chromosome-level assembly of Southern catfish (Silurus meridionalis) provides insights into visual adaptation to the nocturnal and benthic lifestyles.</title>
        <authorList>
            <person name="Zhang Y."/>
            <person name="Wang D."/>
            <person name="Peng Z."/>
        </authorList>
    </citation>
    <scope>NUCLEOTIDE SEQUENCE</scope>
    <source>
        <strain evidence="12">SWU-2019-XX</strain>
        <tissue evidence="12">Muscle</tissue>
    </source>
</reference>
<keyword evidence="9" id="KW-0807">Transducer</keyword>
<dbReference type="GO" id="GO:0007200">
    <property type="term" value="P:phospholipase C-activating G protein-coupled receptor signaling pathway"/>
    <property type="evidence" value="ECO:0007669"/>
    <property type="project" value="TreeGrafter"/>
</dbReference>
<dbReference type="FunFam" id="1.20.1070.10:FF:000142">
    <property type="entry name" value="G protein-coupled receptor 55"/>
    <property type="match status" value="1"/>
</dbReference>
<keyword evidence="3 10" id="KW-0812">Transmembrane</keyword>
<dbReference type="AlphaFoldDB" id="A0A8T0AKL5"/>
<evidence type="ECO:0000256" key="3">
    <source>
        <dbReference type="ARBA" id="ARBA00022692"/>
    </source>
</evidence>
<name>A0A8T0AKL5_SILME</name>
<feature type="domain" description="G-protein coupled receptors family 1 profile" evidence="11">
    <location>
        <begin position="26"/>
        <end position="274"/>
    </location>
</feature>
<comment type="subcellular location">
    <subcellularLocation>
        <location evidence="1">Cell membrane</location>
        <topology evidence="1">Multi-pass membrane protein</topology>
    </subcellularLocation>
</comment>
<feature type="transmembrane region" description="Helical" evidence="10">
    <location>
        <begin position="166"/>
        <end position="193"/>
    </location>
</feature>
<dbReference type="PROSITE" id="PS50262">
    <property type="entry name" value="G_PROTEIN_RECEP_F1_2"/>
    <property type="match status" value="1"/>
</dbReference>
<dbReference type="GO" id="GO:0004930">
    <property type="term" value="F:G protein-coupled receptor activity"/>
    <property type="evidence" value="ECO:0007669"/>
    <property type="project" value="UniProtKB-KW"/>
</dbReference>
<organism evidence="12 13">
    <name type="scientific">Silurus meridionalis</name>
    <name type="common">Southern catfish</name>
    <name type="synonym">Silurus soldatovi meridionalis</name>
    <dbReference type="NCBI Taxonomy" id="175797"/>
    <lineage>
        <taxon>Eukaryota</taxon>
        <taxon>Metazoa</taxon>
        <taxon>Chordata</taxon>
        <taxon>Craniata</taxon>
        <taxon>Vertebrata</taxon>
        <taxon>Euteleostomi</taxon>
        <taxon>Actinopterygii</taxon>
        <taxon>Neopterygii</taxon>
        <taxon>Teleostei</taxon>
        <taxon>Ostariophysi</taxon>
        <taxon>Siluriformes</taxon>
        <taxon>Siluridae</taxon>
        <taxon>Silurus</taxon>
    </lineage>
</organism>
<sequence length="336" mass="39308">MAGCSDWVECLQFGFYIPILTAGFPLNMAALWQLFFRVRRWNESTVYLLNLVINDCLLLLALPFKLMAYHRSWKLGHFSCSLFESFVYVNMYGSILLSVCISVDRYVALQFPFRHLRSKRKAVCICAVVWSLLFGFSYPVYDFHRDNSNESYCFQNFSSNTWKKQWLIVCVECVFWSSTVIMVLCSVHVVKILHDLRKRNSNDAKLRNNKSVKIVLSNLVVFLLCFIPYHIAVLLYFYGKQNSISLDVINELRKFVHVSLCLSSFNCLADAICYYHILKENLQIAQQDARANTLTQHTHTHTAHTLETHYEEQKSTEQKCYTKHECVQNDRIYNDT</sequence>
<accession>A0A8T0AKL5</accession>
<feature type="transmembrane region" description="Helical" evidence="10">
    <location>
        <begin position="257"/>
        <end position="277"/>
    </location>
</feature>
<evidence type="ECO:0000256" key="2">
    <source>
        <dbReference type="ARBA" id="ARBA00022475"/>
    </source>
</evidence>
<dbReference type="Pfam" id="PF00001">
    <property type="entry name" value="7tm_1"/>
    <property type="match status" value="1"/>
</dbReference>
<keyword evidence="6 10" id="KW-0472">Membrane</keyword>
<evidence type="ECO:0000256" key="1">
    <source>
        <dbReference type="ARBA" id="ARBA00004651"/>
    </source>
</evidence>
<dbReference type="PRINTS" id="PR00237">
    <property type="entry name" value="GPCRRHODOPSN"/>
</dbReference>
<dbReference type="EMBL" id="JABFDY010000020">
    <property type="protein sequence ID" value="KAF7692259.1"/>
    <property type="molecule type" value="Genomic_DNA"/>
</dbReference>
<evidence type="ECO:0000256" key="6">
    <source>
        <dbReference type="ARBA" id="ARBA00023136"/>
    </source>
</evidence>
<gene>
    <name evidence="12" type="ORF">HF521_009869</name>
</gene>
<dbReference type="GO" id="GO:0035025">
    <property type="term" value="P:positive regulation of Rho protein signal transduction"/>
    <property type="evidence" value="ECO:0007669"/>
    <property type="project" value="TreeGrafter"/>
</dbReference>
<dbReference type="Proteomes" id="UP000606274">
    <property type="component" value="Unassembled WGS sequence"/>
</dbReference>
<evidence type="ECO:0000313" key="13">
    <source>
        <dbReference type="Proteomes" id="UP000606274"/>
    </source>
</evidence>
<dbReference type="InterPro" id="IPR017452">
    <property type="entry name" value="GPCR_Rhodpsn_7TM"/>
</dbReference>
<evidence type="ECO:0000256" key="5">
    <source>
        <dbReference type="ARBA" id="ARBA00023040"/>
    </source>
</evidence>
<feature type="transmembrane region" description="Helical" evidence="10">
    <location>
        <begin position="121"/>
        <end position="141"/>
    </location>
</feature>
<evidence type="ECO:0000256" key="8">
    <source>
        <dbReference type="ARBA" id="ARBA00023180"/>
    </source>
</evidence>
<keyword evidence="7" id="KW-0675">Receptor</keyword>
<evidence type="ECO:0000256" key="9">
    <source>
        <dbReference type="ARBA" id="ARBA00023224"/>
    </source>
</evidence>
<dbReference type="SUPFAM" id="SSF81321">
    <property type="entry name" value="Family A G protein-coupled receptor-like"/>
    <property type="match status" value="1"/>
</dbReference>
<comment type="caution">
    <text evidence="12">The sequence shown here is derived from an EMBL/GenBank/DDBJ whole genome shotgun (WGS) entry which is preliminary data.</text>
</comment>
<evidence type="ECO:0000313" key="12">
    <source>
        <dbReference type="EMBL" id="KAF7692259.1"/>
    </source>
</evidence>
<keyword evidence="5" id="KW-0297">G-protein coupled receptor</keyword>
<dbReference type="PANTHER" id="PTHR24232:SF51">
    <property type="entry name" value="G-PROTEIN COUPLED RECEPTORS FAMILY 1 PROFILE DOMAIN-CONTAINING PROTEIN"/>
    <property type="match status" value="1"/>
</dbReference>
<dbReference type="Gene3D" id="1.20.1070.10">
    <property type="entry name" value="Rhodopsin 7-helix transmembrane proteins"/>
    <property type="match status" value="1"/>
</dbReference>
<proteinExistence type="predicted"/>
<keyword evidence="13" id="KW-1185">Reference proteome</keyword>
<dbReference type="OrthoDB" id="5781782at2759"/>
<feature type="transmembrane region" description="Helical" evidence="10">
    <location>
        <begin position="47"/>
        <end position="66"/>
    </location>
</feature>